<dbReference type="GO" id="GO:0046872">
    <property type="term" value="F:metal ion binding"/>
    <property type="evidence" value="ECO:0007669"/>
    <property type="project" value="UniProtKB-KW"/>
</dbReference>
<protein>
    <recommendedName>
        <fullName evidence="9">Cd(2+)-exporting ATPase</fullName>
        <ecNumber evidence="9">7.2.2.21</ecNumber>
    </recommendedName>
</protein>
<dbReference type="InterPro" id="IPR036163">
    <property type="entry name" value="HMA_dom_sf"/>
</dbReference>
<dbReference type="PRINTS" id="PR00119">
    <property type="entry name" value="CATATPASE"/>
</dbReference>
<dbReference type="InterPro" id="IPR018303">
    <property type="entry name" value="ATPase_P-typ_P_site"/>
</dbReference>
<feature type="transmembrane region" description="Helical" evidence="11">
    <location>
        <begin position="553"/>
        <end position="575"/>
    </location>
</feature>
<proteinExistence type="inferred from homology"/>
<dbReference type="EC" id="7.2.2.21" evidence="9"/>
<evidence type="ECO:0000256" key="4">
    <source>
        <dbReference type="ARBA" id="ARBA00022692"/>
    </source>
</evidence>
<evidence type="ECO:0000256" key="1">
    <source>
        <dbReference type="ARBA" id="ARBA00004141"/>
    </source>
</evidence>
<keyword evidence="3" id="KW-0104">Cadmium</keyword>
<feature type="transmembrane region" description="Helical" evidence="11">
    <location>
        <begin position="330"/>
        <end position="347"/>
    </location>
</feature>
<evidence type="ECO:0000256" key="6">
    <source>
        <dbReference type="ARBA" id="ARBA00022840"/>
    </source>
</evidence>
<dbReference type="GO" id="GO:0005886">
    <property type="term" value="C:plasma membrane"/>
    <property type="evidence" value="ECO:0007669"/>
    <property type="project" value="UniProtKB-SubCell"/>
</dbReference>
<dbReference type="AlphaFoldDB" id="A0AAQ1RW55"/>
<keyword evidence="7 11" id="KW-1133">Transmembrane helix</keyword>
<dbReference type="SUPFAM" id="SSF81653">
    <property type="entry name" value="Calcium ATPase, transduction domain A"/>
    <property type="match status" value="1"/>
</dbReference>
<dbReference type="GO" id="GO:0008551">
    <property type="term" value="F:P-type cadmium transporter activity"/>
    <property type="evidence" value="ECO:0007669"/>
    <property type="project" value="UniProtKB-EC"/>
</dbReference>
<keyword evidence="5 11" id="KW-0547">Nucleotide-binding</keyword>
<dbReference type="PROSITE" id="PS50846">
    <property type="entry name" value="HMA_2"/>
    <property type="match status" value="1"/>
</dbReference>
<dbReference type="Gene3D" id="2.70.150.10">
    <property type="entry name" value="Calcium-transporting ATPase, cytoplasmic transduction domain A"/>
    <property type="match status" value="1"/>
</dbReference>
<feature type="transmembrane region" description="Helical" evidence="11">
    <location>
        <begin position="354"/>
        <end position="375"/>
    </location>
</feature>
<dbReference type="PANTHER" id="PTHR48085:SF5">
    <property type="entry name" value="CADMIUM_ZINC-TRANSPORTING ATPASE HMA4-RELATED"/>
    <property type="match status" value="1"/>
</dbReference>
<evidence type="ECO:0000313" key="14">
    <source>
        <dbReference type="EMBL" id="SHG13539.1"/>
    </source>
</evidence>
<evidence type="ECO:0000256" key="8">
    <source>
        <dbReference type="ARBA" id="ARBA00023136"/>
    </source>
</evidence>
<evidence type="ECO:0000313" key="16">
    <source>
        <dbReference type="Proteomes" id="UP000474718"/>
    </source>
</evidence>
<name>A0AAQ1RW55_9FIRM</name>
<evidence type="ECO:0000256" key="5">
    <source>
        <dbReference type="ARBA" id="ARBA00022741"/>
    </source>
</evidence>
<keyword evidence="4 11" id="KW-0812">Transmembrane</keyword>
<comment type="catalytic activity">
    <reaction evidence="10">
        <text>Cd(2+)(in) + ATP + H2O = Cd(2+)(out) + ADP + phosphate + H(+)</text>
        <dbReference type="Rhea" id="RHEA:12132"/>
        <dbReference type="ChEBI" id="CHEBI:15377"/>
        <dbReference type="ChEBI" id="CHEBI:15378"/>
        <dbReference type="ChEBI" id="CHEBI:30616"/>
        <dbReference type="ChEBI" id="CHEBI:43474"/>
        <dbReference type="ChEBI" id="CHEBI:48775"/>
        <dbReference type="ChEBI" id="CHEBI:456216"/>
        <dbReference type="EC" id="7.2.2.21"/>
    </reaction>
</comment>
<dbReference type="InterPro" id="IPR023214">
    <property type="entry name" value="HAD_sf"/>
</dbReference>
<dbReference type="GO" id="GO:0016887">
    <property type="term" value="F:ATP hydrolysis activity"/>
    <property type="evidence" value="ECO:0007669"/>
    <property type="project" value="InterPro"/>
</dbReference>
<dbReference type="SUPFAM" id="SSF81665">
    <property type="entry name" value="Calcium ATPase, transmembrane domain M"/>
    <property type="match status" value="1"/>
</dbReference>
<keyword evidence="8 11" id="KW-0472">Membrane</keyword>
<dbReference type="Gene3D" id="3.30.70.100">
    <property type="match status" value="2"/>
</dbReference>
<dbReference type="InterPro" id="IPR036412">
    <property type="entry name" value="HAD-like_sf"/>
</dbReference>
<dbReference type="PANTHER" id="PTHR48085">
    <property type="entry name" value="CADMIUM/ZINC-TRANSPORTING ATPASE HMA2-RELATED"/>
    <property type="match status" value="1"/>
</dbReference>
<dbReference type="InterPro" id="IPR023298">
    <property type="entry name" value="ATPase_P-typ_TM_dom_sf"/>
</dbReference>
<dbReference type="GO" id="GO:0005524">
    <property type="term" value="F:ATP binding"/>
    <property type="evidence" value="ECO:0007669"/>
    <property type="project" value="UniProtKB-UniRule"/>
</dbReference>
<feature type="transmembrane region" description="Helical" evidence="11">
    <location>
        <begin position="909"/>
        <end position="932"/>
    </location>
</feature>
<dbReference type="InterPro" id="IPR008250">
    <property type="entry name" value="ATPase_P-typ_transduc_dom_A_sf"/>
</dbReference>
<dbReference type="SUPFAM" id="SSF56784">
    <property type="entry name" value="HAD-like"/>
    <property type="match status" value="1"/>
</dbReference>
<feature type="domain" description="HMA" evidence="12">
    <location>
        <begin position="1"/>
        <end position="69"/>
    </location>
</feature>
<dbReference type="Pfam" id="PF00702">
    <property type="entry name" value="Hydrolase"/>
    <property type="match status" value="1"/>
</dbReference>
<evidence type="ECO:0000256" key="2">
    <source>
        <dbReference type="ARBA" id="ARBA00006024"/>
    </source>
</evidence>
<comment type="caution">
    <text evidence="14">The sequence shown here is derived from an EMBL/GenBank/DDBJ whole genome shotgun (WGS) entry which is preliminary data.</text>
</comment>
<feature type="transmembrane region" description="Helical" evidence="11">
    <location>
        <begin position="883"/>
        <end position="903"/>
    </location>
</feature>
<gene>
    <name evidence="13" type="primary">cadA</name>
    <name evidence="13" type="ORF">GT747_05165</name>
    <name evidence="14" type="ORF">SAMN05444424_1605</name>
</gene>
<dbReference type="NCBIfam" id="TIGR01512">
    <property type="entry name" value="ATPase-IB2_Cd"/>
    <property type="match status" value="1"/>
</dbReference>
<organism evidence="14 15">
    <name type="scientific">Bittarella massiliensis</name>
    <name type="common">ex Durand et al. 2017</name>
    <dbReference type="NCBI Taxonomy" id="1720313"/>
    <lineage>
        <taxon>Bacteria</taxon>
        <taxon>Bacillati</taxon>
        <taxon>Bacillota</taxon>
        <taxon>Clostridia</taxon>
        <taxon>Eubacteriales</taxon>
        <taxon>Oscillospiraceae</taxon>
        <taxon>Bittarella (ex Durand et al. 2017)</taxon>
    </lineage>
</organism>
<dbReference type="InterPro" id="IPR023299">
    <property type="entry name" value="ATPase_P-typ_cyto_dom_N"/>
</dbReference>
<feature type="transmembrane region" description="Helical" evidence="11">
    <location>
        <begin position="395"/>
        <end position="416"/>
    </location>
</feature>
<dbReference type="InterPro" id="IPR027256">
    <property type="entry name" value="P-typ_ATPase_IB"/>
</dbReference>
<keyword evidence="11" id="KW-1003">Cell membrane</keyword>
<dbReference type="Proteomes" id="UP000474718">
    <property type="component" value="Unassembled WGS sequence"/>
</dbReference>
<evidence type="ECO:0000256" key="7">
    <source>
        <dbReference type="ARBA" id="ARBA00022989"/>
    </source>
</evidence>
<dbReference type="Pfam" id="PF00122">
    <property type="entry name" value="E1-E2_ATPase"/>
    <property type="match status" value="1"/>
</dbReference>
<dbReference type="NCBIfam" id="TIGR01494">
    <property type="entry name" value="ATPase_P-type"/>
    <property type="match status" value="1"/>
</dbReference>
<keyword evidence="6 11" id="KW-0067">ATP-binding</keyword>
<reference evidence="14" key="1">
    <citation type="submission" date="2016-11" db="EMBL/GenBank/DDBJ databases">
        <authorList>
            <person name="Varghese N."/>
            <person name="Submissions S."/>
        </authorList>
    </citation>
    <scope>NUCLEOTIDE SEQUENCE</scope>
    <source>
        <strain evidence="14">DSM 4029</strain>
    </source>
</reference>
<dbReference type="CDD" id="cd00371">
    <property type="entry name" value="HMA"/>
    <property type="match status" value="2"/>
</dbReference>
<evidence type="ECO:0000256" key="9">
    <source>
        <dbReference type="ARBA" id="ARBA00039103"/>
    </source>
</evidence>
<dbReference type="EMBL" id="WWVX01000002">
    <property type="protein sequence ID" value="MZL69157.1"/>
    <property type="molecule type" value="Genomic_DNA"/>
</dbReference>
<dbReference type="SUPFAM" id="SSF55008">
    <property type="entry name" value="HMA, heavy metal-associated domain"/>
    <property type="match status" value="2"/>
</dbReference>
<dbReference type="NCBIfam" id="TIGR01525">
    <property type="entry name" value="ATPase-IB_hvy"/>
    <property type="match status" value="1"/>
</dbReference>
<evidence type="ECO:0000256" key="10">
    <source>
        <dbReference type="ARBA" id="ARBA00049338"/>
    </source>
</evidence>
<dbReference type="Proteomes" id="UP000184089">
    <property type="component" value="Unassembled WGS sequence"/>
</dbReference>
<feature type="transmembrane region" description="Helical" evidence="11">
    <location>
        <begin position="587"/>
        <end position="612"/>
    </location>
</feature>
<dbReference type="EMBL" id="FQVY01000002">
    <property type="protein sequence ID" value="SHG13539.1"/>
    <property type="molecule type" value="Genomic_DNA"/>
</dbReference>
<dbReference type="Gene3D" id="3.40.1110.10">
    <property type="entry name" value="Calcium-transporting ATPase, cytoplasmic domain N"/>
    <property type="match status" value="1"/>
</dbReference>
<evidence type="ECO:0000256" key="3">
    <source>
        <dbReference type="ARBA" id="ARBA00022539"/>
    </source>
</evidence>
<evidence type="ECO:0000256" key="11">
    <source>
        <dbReference type="RuleBase" id="RU362081"/>
    </source>
</evidence>
<evidence type="ECO:0000259" key="12">
    <source>
        <dbReference type="PROSITE" id="PS50846"/>
    </source>
</evidence>
<reference evidence="13 16" key="3">
    <citation type="journal article" date="2019" name="Nat. Med.">
        <title>A library of human gut bacterial isolates paired with longitudinal multiomics data enables mechanistic microbiome research.</title>
        <authorList>
            <person name="Poyet M."/>
            <person name="Groussin M."/>
            <person name="Gibbons S.M."/>
            <person name="Avila-Pacheco J."/>
            <person name="Jiang X."/>
            <person name="Kearney S.M."/>
            <person name="Perrotta A.R."/>
            <person name="Berdy B."/>
            <person name="Zhao S."/>
            <person name="Lieberman T.D."/>
            <person name="Swanson P.K."/>
            <person name="Smith M."/>
            <person name="Roesemann S."/>
            <person name="Alexander J.E."/>
            <person name="Rich S.A."/>
            <person name="Livny J."/>
            <person name="Vlamakis H."/>
            <person name="Clish C."/>
            <person name="Bullock K."/>
            <person name="Deik A."/>
            <person name="Scott J."/>
            <person name="Pierce K.A."/>
            <person name="Xavier R.J."/>
            <person name="Alm E.J."/>
        </authorList>
    </citation>
    <scope>NUCLEOTIDE SEQUENCE [LARGE SCALE GENOMIC DNA]</scope>
    <source>
        <strain evidence="13 16">BIOML-A2</strain>
    </source>
</reference>
<dbReference type="InterPro" id="IPR059000">
    <property type="entry name" value="ATPase_P-type_domA"/>
</dbReference>
<keyword evidence="13" id="KW-0378">Hydrolase</keyword>
<comment type="subcellular location">
    <subcellularLocation>
        <location evidence="11">Cell membrane</location>
    </subcellularLocation>
    <subcellularLocation>
        <location evidence="1">Membrane</location>
        <topology evidence="1">Multi-pass membrane protein</topology>
    </subcellularLocation>
</comment>
<dbReference type="PROSITE" id="PS00154">
    <property type="entry name" value="ATPASE_E1_E2"/>
    <property type="match status" value="1"/>
</dbReference>
<dbReference type="RefSeq" id="WP_083546617.1">
    <property type="nucleotide sequence ID" value="NZ_FQVY01000002.1"/>
</dbReference>
<sequence length="937" mass="98592">MKQRVYFEHLSCSHCAMKIEEKLEKRKLFPEVAVSFATGVILVESDHPVSEGELAAMQKICDDIEPGVTLSLQKPGTAPTAGAVPDSGHDHDRGEHDACDCGRDHGHGEHGACDCGHDHGHGEHDTCNCGHDHGHGEHDACDCGHDHSHGEHDTCGCGHDHGHGEYDACGCGHDHGHGEHDACDCGHDHSHGEHDACGCGHDHSHGEHDACDCGHDHGEEAAVEASEQAARKLAARPGTQTLRFTGLSCSHCAMKIEERLEKSGRFEAVSVSFATGTILIRSLRTLNLEDLTFVQQVCDDIEPGVQVSLAGAAPSKKAAPSEEGTEKRPLWPLLLAVLLAVAGMASEHLATATVVLWIADGLLVAACALACYDVWYKGVTGIFKKRVDENLLVTAAVIASFFLGEFGEAAMVALLFKISLYLEDRAVGATRKSLNAITNIQPETAAVAGPDGQVTETPAEQVQVGDEIVIRPSDRVPLDCVILSGSTAVDKSAITGESLPVNAAEGDALPSGAINLSGLVRAKVTSPLEESTAARIIKLVEESAAQKSKSQKFITRFAAVYTPVILLCALLVAILPPLTGLGSWNHWIYTALVFVVSACPCALVISIPLGFYAGIGAASKRGVLIKGGKHIENLAKLTDAVFDKTGTLTDGKLQVTEVKALADLSEEEVLAYSALAEQYSNHPISRSIVAQCPQLPAEKLFSVEEIAGKGVRAQLEGRELLCGSARLLRDAGVAVPEGIEANVLLAIGGQCKGYVAVGDQVRPDSRETMSQLKALGVRTAMLTGDSAKAAAKVAGQLGLDDYRADLLPQDKVDGLLSLKGEGKTVAFVGDGINDAPVLAASDVGVAMGFGTDAAIEAADVVLVSGKPSSLPGAVKLSRRVMNLIKFNIAFALIVKFLVIGLSLFGLSTIWMAVFADVGVTVLSVLNVTRLLLGSKKQ</sequence>
<accession>A0AAQ1RW55</accession>
<dbReference type="InterPro" id="IPR051014">
    <property type="entry name" value="Cation_Transport_ATPase_IB"/>
</dbReference>
<keyword evidence="16" id="KW-1185">Reference proteome</keyword>
<evidence type="ECO:0000313" key="13">
    <source>
        <dbReference type="EMBL" id="MZL69157.1"/>
    </source>
</evidence>
<comment type="similarity">
    <text evidence="2 11">Belongs to the cation transport ATPase (P-type) (TC 3.A.3) family. Type IB subfamily.</text>
</comment>
<dbReference type="InterPro" id="IPR006121">
    <property type="entry name" value="HMA_dom"/>
</dbReference>
<dbReference type="Gene3D" id="3.40.50.1000">
    <property type="entry name" value="HAD superfamily/HAD-like"/>
    <property type="match status" value="1"/>
</dbReference>
<dbReference type="InterPro" id="IPR001757">
    <property type="entry name" value="P_typ_ATPase"/>
</dbReference>
<reference evidence="15" key="2">
    <citation type="submission" date="2016-11" db="EMBL/GenBank/DDBJ databases">
        <authorList>
            <person name="Jaros S."/>
            <person name="Januszkiewicz K."/>
            <person name="Wedrychowicz H."/>
        </authorList>
    </citation>
    <scope>NUCLEOTIDE SEQUENCE [LARGE SCALE GENOMIC DNA]</scope>
    <source>
        <strain evidence="15">DSM 4029</strain>
    </source>
</reference>
<keyword evidence="11" id="KW-0479">Metal-binding</keyword>
<evidence type="ECO:0000313" key="15">
    <source>
        <dbReference type="Proteomes" id="UP000184089"/>
    </source>
</evidence>
<dbReference type="PRINTS" id="PR00120">
    <property type="entry name" value="HATPASE"/>
</dbReference>